<dbReference type="EMBL" id="JBIQWL010000003">
    <property type="protein sequence ID" value="MFH8250517.1"/>
    <property type="molecule type" value="Genomic_DNA"/>
</dbReference>
<sequence>MTLRRKKVEMDADDEWLDLDQAASLMHMTKANLAQLRYKGGGPVYYRLSAKTILYRRSVILAWMESCAHDRTDHPLSESRFPVHR</sequence>
<dbReference type="Proteomes" id="UP001610861">
    <property type="component" value="Unassembled WGS sequence"/>
</dbReference>
<keyword evidence="2" id="KW-1185">Reference proteome</keyword>
<comment type="caution">
    <text evidence="1">The sequence shown here is derived from an EMBL/GenBank/DDBJ whole genome shotgun (WGS) entry which is preliminary data.</text>
</comment>
<evidence type="ECO:0000313" key="2">
    <source>
        <dbReference type="Proteomes" id="UP001610861"/>
    </source>
</evidence>
<accession>A0ABW7Q7R2</accession>
<proteinExistence type="predicted"/>
<evidence type="ECO:0000313" key="1">
    <source>
        <dbReference type="EMBL" id="MFH8250517.1"/>
    </source>
</evidence>
<name>A0ABW7Q7R2_9MICO</name>
<protein>
    <submittedName>
        <fullName evidence="1">Helix-turn-helix transcriptional regulator</fullName>
    </submittedName>
</protein>
<reference evidence="1 2" key="1">
    <citation type="submission" date="2024-09" db="EMBL/GenBank/DDBJ databases">
        <authorList>
            <person name="Pan X."/>
        </authorList>
    </citation>
    <scope>NUCLEOTIDE SEQUENCE [LARGE SCALE GENOMIC DNA]</scope>
    <source>
        <strain evidence="1 2">B2969</strain>
    </source>
</reference>
<gene>
    <name evidence="1" type="ORF">ACH3VR_09160</name>
</gene>
<dbReference type="RefSeq" id="WP_396640478.1">
    <property type="nucleotide sequence ID" value="NZ_JBIQWL010000003.1"/>
</dbReference>
<organism evidence="1 2">
    <name type="scientific">Microbacterium alkaliflavum</name>
    <dbReference type="NCBI Taxonomy" id="3248839"/>
    <lineage>
        <taxon>Bacteria</taxon>
        <taxon>Bacillati</taxon>
        <taxon>Actinomycetota</taxon>
        <taxon>Actinomycetes</taxon>
        <taxon>Micrococcales</taxon>
        <taxon>Microbacteriaceae</taxon>
        <taxon>Microbacterium</taxon>
    </lineage>
</organism>